<keyword evidence="2" id="KW-1185">Reference proteome</keyword>
<evidence type="ECO:0000313" key="1">
    <source>
        <dbReference type="EMBL" id="TDO45811.1"/>
    </source>
</evidence>
<sequence>MNADEQRRQEFLDALARMDAWMDSEGIAYRVIGSLAVTAYVDEGRSLDFDRVGAADPTQRMPDVDLLVPRDRLALVKSYAASARNAELPIKLDTVAAEVYIDFRPGNEKSYLTHRKLMFPVPSTLFRPRAARLLGRQIKTIDPRTLLHTFGTIGGVVRPKDVPKMIRLAEAIGSGRAVSRHSEQDCEVFDRFMVARKRQSPMFIAAKTSWEGVLDVLPPKAAGTLKQRLSPTAQRVMDR</sequence>
<dbReference type="EMBL" id="SNWQ01000012">
    <property type="protein sequence ID" value="TDO45811.1"/>
    <property type="molecule type" value="Genomic_DNA"/>
</dbReference>
<dbReference type="AlphaFoldDB" id="A0A4R6KAV7"/>
<reference evidence="1 2" key="1">
    <citation type="submission" date="2019-03" db="EMBL/GenBank/DDBJ databases">
        <title>Genomic Encyclopedia of Type Strains, Phase III (KMG-III): the genomes of soil and plant-associated and newly described type strains.</title>
        <authorList>
            <person name="Whitman W."/>
        </authorList>
    </citation>
    <scope>NUCLEOTIDE SEQUENCE [LARGE SCALE GENOMIC DNA]</scope>
    <source>
        <strain evidence="1 2">VKM Ac-2527</strain>
    </source>
</reference>
<name>A0A4R6KAV7_9ACTN</name>
<gene>
    <name evidence="1" type="ORF">EV643_112138</name>
</gene>
<evidence type="ECO:0000313" key="2">
    <source>
        <dbReference type="Proteomes" id="UP000295388"/>
    </source>
</evidence>
<proteinExistence type="predicted"/>
<accession>A0A4R6KAV7</accession>
<dbReference type="OrthoDB" id="9849913at2"/>
<dbReference type="Proteomes" id="UP000295388">
    <property type="component" value="Unassembled WGS sequence"/>
</dbReference>
<dbReference type="RefSeq" id="WP_133802432.1">
    <property type="nucleotide sequence ID" value="NZ_SNWQ01000012.1"/>
</dbReference>
<organism evidence="1 2">
    <name type="scientific">Kribbella caucasensis</name>
    <dbReference type="NCBI Taxonomy" id="2512215"/>
    <lineage>
        <taxon>Bacteria</taxon>
        <taxon>Bacillati</taxon>
        <taxon>Actinomycetota</taxon>
        <taxon>Actinomycetes</taxon>
        <taxon>Propionibacteriales</taxon>
        <taxon>Kribbellaceae</taxon>
        <taxon>Kribbella</taxon>
    </lineage>
</organism>
<comment type="caution">
    <text evidence="1">The sequence shown here is derived from an EMBL/GenBank/DDBJ whole genome shotgun (WGS) entry which is preliminary data.</text>
</comment>
<protein>
    <submittedName>
        <fullName evidence="1">Uncharacterized protein</fullName>
    </submittedName>
</protein>